<sequence>MGAPRLRGRSPWDTSTAPVLLRRSTHLRDGGLDSPRPKGASQSFRRWGARAEEDTSLAPGNMGIPLCRSGVIGLSGRHQRGPRTQESTERNPSAVLHHQRASEAGPYLQV</sequence>
<accession>A0AAV7MYP3</accession>
<name>A0AAV7MYP3_PLEWA</name>
<dbReference type="Proteomes" id="UP001066276">
    <property type="component" value="Chromosome 9"/>
</dbReference>
<organism evidence="2 3">
    <name type="scientific">Pleurodeles waltl</name>
    <name type="common">Iberian ribbed newt</name>
    <dbReference type="NCBI Taxonomy" id="8319"/>
    <lineage>
        <taxon>Eukaryota</taxon>
        <taxon>Metazoa</taxon>
        <taxon>Chordata</taxon>
        <taxon>Craniata</taxon>
        <taxon>Vertebrata</taxon>
        <taxon>Euteleostomi</taxon>
        <taxon>Amphibia</taxon>
        <taxon>Batrachia</taxon>
        <taxon>Caudata</taxon>
        <taxon>Salamandroidea</taxon>
        <taxon>Salamandridae</taxon>
        <taxon>Pleurodelinae</taxon>
        <taxon>Pleurodeles</taxon>
    </lineage>
</organism>
<reference evidence="2" key="1">
    <citation type="journal article" date="2022" name="bioRxiv">
        <title>Sequencing and chromosome-scale assembly of the giantPleurodeles waltlgenome.</title>
        <authorList>
            <person name="Brown T."/>
            <person name="Elewa A."/>
            <person name="Iarovenko S."/>
            <person name="Subramanian E."/>
            <person name="Araus A.J."/>
            <person name="Petzold A."/>
            <person name="Susuki M."/>
            <person name="Suzuki K.-i.T."/>
            <person name="Hayashi T."/>
            <person name="Toyoda A."/>
            <person name="Oliveira C."/>
            <person name="Osipova E."/>
            <person name="Leigh N.D."/>
            <person name="Simon A."/>
            <person name="Yun M.H."/>
        </authorList>
    </citation>
    <scope>NUCLEOTIDE SEQUENCE</scope>
    <source>
        <strain evidence="2">20211129_DDA</strain>
        <tissue evidence="2">Liver</tissue>
    </source>
</reference>
<dbReference type="AlphaFoldDB" id="A0AAV7MYP3"/>
<proteinExistence type="predicted"/>
<keyword evidence="3" id="KW-1185">Reference proteome</keyword>
<evidence type="ECO:0000256" key="1">
    <source>
        <dbReference type="SAM" id="MobiDB-lite"/>
    </source>
</evidence>
<feature type="region of interest" description="Disordered" evidence="1">
    <location>
        <begin position="1"/>
        <end position="110"/>
    </location>
</feature>
<gene>
    <name evidence="2" type="ORF">NDU88_005649</name>
</gene>
<evidence type="ECO:0000313" key="3">
    <source>
        <dbReference type="Proteomes" id="UP001066276"/>
    </source>
</evidence>
<dbReference type="EMBL" id="JANPWB010000013">
    <property type="protein sequence ID" value="KAJ1108269.1"/>
    <property type="molecule type" value="Genomic_DNA"/>
</dbReference>
<comment type="caution">
    <text evidence="2">The sequence shown here is derived from an EMBL/GenBank/DDBJ whole genome shotgun (WGS) entry which is preliminary data.</text>
</comment>
<protein>
    <submittedName>
        <fullName evidence="2">Uncharacterized protein</fullName>
    </submittedName>
</protein>
<evidence type="ECO:0000313" key="2">
    <source>
        <dbReference type="EMBL" id="KAJ1108269.1"/>
    </source>
</evidence>